<accession>A0ABP9Q5J6</accession>
<reference evidence="2" key="1">
    <citation type="journal article" date="2019" name="Int. J. Syst. Evol. Microbiol.">
        <title>The Global Catalogue of Microorganisms (GCM) 10K type strain sequencing project: providing services to taxonomists for standard genome sequencing and annotation.</title>
        <authorList>
            <consortium name="The Broad Institute Genomics Platform"/>
            <consortium name="The Broad Institute Genome Sequencing Center for Infectious Disease"/>
            <person name="Wu L."/>
            <person name="Ma J."/>
        </authorList>
    </citation>
    <scope>NUCLEOTIDE SEQUENCE [LARGE SCALE GENOMIC DNA]</scope>
    <source>
        <strain evidence="2">JCM 18303</strain>
    </source>
</reference>
<gene>
    <name evidence="1" type="ORF">GCM10023321_32260</name>
</gene>
<organism evidence="1 2">
    <name type="scientific">Pseudonocardia eucalypti</name>
    <dbReference type="NCBI Taxonomy" id="648755"/>
    <lineage>
        <taxon>Bacteria</taxon>
        <taxon>Bacillati</taxon>
        <taxon>Actinomycetota</taxon>
        <taxon>Actinomycetes</taxon>
        <taxon>Pseudonocardiales</taxon>
        <taxon>Pseudonocardiaceae</taxon>
        <taxon>Pseudonocardia</taxon>
    </lineage>
</organism>
<evidence type="ECO:0008006" key="3">
    <source>
        <dbReference type="Google" id="ProtNLM"/>
    </source>
</evidence>
<dbReference type="EMBL" id="BAABJP010000014">
    <property type="protein sequence ID" value="GAA5156473.1"/>
    <property type="molecule type" value="Genomic_DNA"/>
</dbReference>
<keyword evidence="2" id="KW-1185">Reference proteome</keyword>
<proteinExistence type="predicted"/>
<sequence length="124" mass="13852">MNTDVLTAFQNDYLTTWTEPDPEQRRRNIERVWVPDGRLAVSSLGITIEGVGDINAHVSRVHDDLIAGKGLTFTYDQHIESDDSLLLRWSMLAPSGDVVGRGVDVVFRSPDGRVQTVYMFMGVS</sequence>
<name>A0ABP9Q5J6_9PSEU</name>
<evidence type="ECO:0000313" key="1">
    <source>
        <dbReference type="EMBL" id="GAA5156473.1"/>
    </source>
</evidence>
<evidence type="ECO:0000313" key="2">
    <source>
        <dbReference type="Proteomes" id="UP001428817"/>
    </source>
</evidence>
<dbReference type="Proteomes" id="UP001428817">
    <property type="component" value="Unassembled WGS sequence"/>
</dbReference>
<dbReference type="SUPFAM" id="SSF54427">
    <property type="entry name" value="NTF2-like"/>
    <property type="match status" value="1"/>
</dbReference>
<protein>
    <recommendedName>
        <fullName evidence="3">SnoaL-like protein</fullName>
    </recommendedName>
</protein>
<dbReference type="Gene3D" id="3.10.450.50">
    <property type="match status" value="1"/>
</dbReference>
<comment type="caution">
    <text evidence="1">The sequence shown here is derived from an EMBL/GenBank/DDBJ whole genome shotgun (WGS) entry which is preliminary data.</text>
</comment>
<dbReference type="InterPro" id="IPR032710">
    <property type="entry name" value="NTF2-like_dom_sf"/>
</dbReference>
<dbReference type="RefSeq" id="WP_221498812.1">
    <property type="nucleotide sequence ID" value="NZ_BAABJP010000014.1"/>
</dbReference>